<comment type="caution">
    <text evidence="5">The sequence shown here is derived from an EMBL/GenBank/DDBJ whole genome shotgun (WGS) entry which is preliminary data.</text>
</comment>
<protein>
    <recommendedName>
        <fullName evidence="7">Neuropeptide F</fullName>
    </recommendedName>
</protein>
<evidence type="ECO:0000256" key="1">
    <source>
        <dbReference type="ARBA" id="ARBA00004613"/>
    </source>
</evidence>
<evidence type="ECO:0000313" key="6">
    <source>
        <dbReference type="Proteomes" id="UP000215335"/>
    </source>
</evidence>
<dbReference type="AlphaFoldDB" id="A0A232F625"/>
<organism evidence="5 6">
    <name type="scientific">Trichomalopsis sarcophagae</name>
    <dbReference type="NCBI Taxonomy" id="543379"/>
    <lineage>
        <taxon>Eukaryota</taxon>
        <taxon>Metazoa</taxon>
        <taxon>Ecdysozoa</taxon>
        <taxon>Arthropoda</taxon>
        <taxon>Hexapoda</taxon>
        <taxon>Insecta</taxon>
        <taxon>Pterygota</taxon>
        <taxon>Neoptera</taxon>
        <taxon>Endopterygota</taxon>
        <taxon>Hymenoptera</taxon>
        <taxon>Apocrita</taxon>
        <taxon>Proctotrupomorpha</taxon>
        <taxon>Chalcidoidea</taxon>
        <taxon>Pteromalidae</taxon>
        <taxon>Pteromalinae</taxon>
        <taxon>Trichomalopsis</taxon>
    </lineage>
</organism>
<dbReference type="EMBL" id="NNAY01000942">
    <property type="protein sequence ID" value="OXU25807.1"/>
    <property type="molecule type" value="Genomic_DNA"/>
</dbReference>
<keyword evidence="6" id="KW-1185">Reference proteome</keyword>
<dbReference type="Proteomes" id="UP000215335">
    <property type="component" value="Unassembled WGS sequence"/>
</dbReference>
<sequence>MRVSLAMIHLIYLTLTVVVLGSVSVQSEPEPMARPARPKVFESPDELREYLDNVRDYYSLSGKARYGKRAEPYAMQRSLDFLRMLLAFSRQKQRNQMEKRELLDKDERSKLQIMQPYDRVARYYEIME</sequence>
<evidence type="ECO:0000256" key="2">
    <source>
        <dbReference type="ARBA" id="ARBA00010022"/>
    </source>
</evidence>
<evidence type="ECO:0008006" key="7">
    <source>
        <dbReference type="Google" id="ProtNLM"/>
    </source>
</evidence>
<keyword evidence="4" id="KW-0732">Signal</keyword>
<dbReference type="InterPro" id="IPR001955">
    <property type="entry name" value="Pancreatic_hormone-like"/>
</dbReference>
<name>A0A232F625_9HYME</name>
<evidence type="ECO:0000256" key="4">
    <source>
        <dbReference type="SAM" id="SignalP"/>
    </source>
</evidence>
<feature type="signal peptide" evidence="4">
    <location>
        <begin position="1"/>
        <end position="21"/>
    </location>
</feature>
<dbReference type="OrthoDB" id="9972427at2759"/>
<accession>A0A232F625</accession>
<dbReference type="GO" id="GO:0005179">
    <property type="term" value="F:hormone activity"/>
    <property type="evidence" value="ECO:0007669"/>
    <property type="project" value="InterPro"/>
</dbReference>
<dbReference type="GO" id="GO:0005576">
    <property type="term" value="C:extracellular region"/>
    <property type="evidence" value="ECO:0007669"/>
    <property type="project" value="UniProtKB-SubCell"/>
</dbReference>
<feature type="chain" id="PRO_5012872937" description="Neuropeptide F" evidence="4">
    <location>
        <begin position="22"/>
        <end position="128"/>
    </location>
</feature>
<gene>
    <name evidence="5" type="ORF">TSAR_007970</name>
</gene>
<keyword evidence="3" id="KW-0964">Secreted</keyword>
<comment type="similarity">
    <text evidence="2">Belongs to the NPY family.</text>
</comment>
<reference evidence="5 6" key="1">
    <citation type="journal article" date="2017" name="Curr. Biol.">
        <title>The Evolution of Venom by Co-option of Single-Copy Genes.</title>
        <authorList>
            <person name="Martinson E.O."/>
            <person name="Mrinalini"/>
            <person name="Kelkar Y.D."/>
            <person name="Chang C.H."/>
            <person name="Werren J.H."/>
        </authorList>
    </citation>
    <scope>NUCLEOTIDE SEQUENCE [LARGE SCALE GENOMIC DNA]</scope>
    <source>
        <strain evidence="5 6">Alberta</strain>
        <tissue evidence="5">Whole body</tissue>
    </source>
</reference>
<dbReference type="PROSITE" id="PS50276">
    <property type="entry name" value="PANCREATIC_HORMONE_2"/>
    <property type="match status" value="1"/>
</dbReference>
<evidence type="ECO:0000313" key="5">
    <source>
        <dbReference type="EMBL" id="OXU25807.1"/>
    </source>
</evidence>
<dbReference type="Pfam" id="PF00159">
    <property type="entry name" value="Hormone_3"/>
    <property type="match status" value="1"/>
</dbReference>
<evidence type="ECO:0000256" key="3">
    <source>
        <dbReference type="ARBA" id="ARBA00022525"/>
    </source>
</evidence>
<proteinExistence type="inferred from homology"/>
<comment type="subcellular location">
    <subcellularLocation>
        <location evidence="1">Secreted</location>
    </subcellularLocation>
</comment>